<sequence>MEVISTDTLSRFQRRLNERSVSRKREIFLDRLTVDAHGSLPWPHQNTRHRGLSTPYGLNLVQVFSPNSLAGDRIKWLWAL</sequence>
<name>A0A382VRG9_9ZZZZ</name>
<organism evidence="1">
    <name type="scientific">marine metagenome</name>
    <dbReference type="NCBI Taxonomy" id="408172"/>
    <lineage>
        <taxon>unclassified sequences</taxon>
        <taxon>metagenomes</taxon>
        <taxon>ecological metagenomes</taxon>
    </lineage>
</organism>
<gene>
    <name evidence="1" type="ORF">METZ01_LOCUS401888</name>
</gene>
<evidence type="ECO:0000313" key="1">
    <source>
        <dbReference type="EMBL" id="SVD49034.1"/>
    </source>
</evidence>
<dbReference type="EMBL" id="UINC01154004">
    <property type="protein sequence ID" value="SVD49034.1"/>
    <property type="molecule type" value="Genomic_DNA"/>
</dbReference>
<protein>
    <submittedName>
        <fullName evidence="1">Uncharacterized protein</fullName>
    </submittedName>
</protein>
<proteinExistence type="predicted"/>
<dbReference type="AlphaFoldDB" id="A0A382VRG9"/>
<reference evidence="1" key="1">
    <citation type="submission" date="2018-05" db="EMBL/GenBank/DDBJ databases">
        <authorList>
            <person name="Lanie J.A."/>
            <person name="Ng W.-L."/>
            <person name="Kazmierczak K.M."/>
            <person name="Andrzejewski T.M."/>
            <person name="Davidsen T.M."/>
            <person name="Wayne K.J."/>
            <person name="Tettelin H."/>
            <person name="Glass J.I."/>
            <person name="Rusch D."/>
            <person name="Podicherti R."/>
            <person name="Tsui H.-C.T."/>
            <person name="Winkler M.E."/>
        </authorList>
    </citation>
    <scope>NUCLEOTIDE SEQUENCE</scope>
</reference>
<feature type="non-terminal residue" evidence="1">
    <location>
        <position position="80"/>
    </location>
</feature>
<accession>A0A382VRG9</accession>